<feature type="chain" id="PRO_5014708774" description="Ig-like domain-containing protein" evidence="1">
    <location>
        <begin position="22"/>
        <end position="895"/>
    </location>
</feature>
<reference evidence="3 4" key="1">
    <citation type="submission" date="2017-11" db="EMBL/GenBank/DDBJ databases">
        <title>Animal gut microbial communities from fecal samples from Wisconsin, USA.</title>
        <authorList>
            <person name="Neumann A."/>
        </authorList>
    </citation>
    <scope>NUCLEOTIDE SEQUENCE [LARGE SCALE GENOMIC DNA]</scope>
    <source>
        <strain evidence="3 4">UWS3</strain>
    </source>
</reference>
<dbReference type="InterPro" id="IPR007110">
    <property type="entry name" value="Ig-like_dom"/>
</dbReference>
<accession>A0A2M9A939</accession>
<gene>
    <name evidence="3" type="ORF">BGX16_2268</name>
</gene>
<keyword evidence="1" id="KW-0732">Signal</keyword>
<organism evidence="3 4">
    <name type="scientific">Hallerella succinigenes</name>
    <dbReference type="NCBI Taxonomy" id="1896222"/>
    <lineage>
        <taxon>Bacteria</taxon>
        <taxon>Pseudomonadati</taxon>
        <taxon>Fibrobacterota</taxon>
        <taxon>Fibrobacteria</taxon>
        <taxon>Fibrobacterales</taxon>
        <taxon>Fibrobacteraceae</taxon>
        <taxon>Hallerella</taxon>
    </lineage>
</organism>
<protein>
    <recommendedName>
        <fullName evidence="2">Ig-like domain-containing protein</fullName>
    </recommendedName>
</protein>
<sequence length="895" mass="96969">MFRWFLNFVSVRIFCVVAFSAAMVFSAVECPVKGACRYYSIYTSPISYLWTVPDGVDTWNSESAIKGASFLVYAPNDTLLLNPCTKDYSTGKTTCSTTDSLSHPTASVTADTVKGFVYVKASSQFPATHIPLGMAVDPNAEPVIFRYYTFYVPYLEFSYMNAKGDTVVVDEKSVFNLPVDSSLTVFVRSVIPVGPDSGLTDTTIHKRSFALNPKRGSENLVFTTLAGDTTDQVILQKGVGAFQIHAVSAVSGGEFTASGLVNPSDSSYFVNETFPGSLAFEYSDLPSLDSAFIYDANGDGVGDSIIAYLSGKTQTVSLDSFFTTWPNGSKRTQYSGDYNVNAEGTVLELLDVKTSLAKDSATGELIVYVTSEESGSAAELSTVLQDRIGPAIQGVTLIKGQGEAQDTLVIDFNKDLDTSFTEGSVLQLANGEKVTVKAISKDGSRWIFTTDPGTVEVGDSLSVVVGLGDLGLVAADGNVATYNLPAEVTNAGHVYLSNENNGFFDSDGDGKMDSVTIGVDSPITQEELANLNFQFFWLDSAKNEMIITPDPEDLTLSEDGKIISYKLSKKEQAMVMPNLTSIDDPNAYGYSAMENITVVNGDSSSTIQYLNMNDRMAPVITSTFLNPESSNEKRPDRLVITFSESIDVNAIRNPNFIGFVVDGDSVYFDFSYAIWNEDSSEVSLLLGENDDLLNRANPNDSLFIHPSASFSDKSGNAVSETSKTVTIEGDPRVVMETASMVGLDRVALADDGPEFTERFFPEGTSTKSEMGKSLGVMLDVAFSTIFADSSEGELDLDKIGLHWSMEIYTNTGSFVASANNKILCSDEDFGGNCFENAKRLYLRWNLRANSGRKAGVGVYLAQFHLKVYGSKNSYTYDKIFKWGVHGGKNGLALDD</sequence>
<feature type="domain" description="Ig-like" evidence="2">
    <location>
        <begin position="24"/>
        <end position="109"/>
    </location>
</feature>
<comment type="caution">
    <text evidence="3">The sequence shown here is derived from an EMBL/GenBank/DDBJ whole genome shotgun (WGS) entry which is preliminary data.</text>
</comment>
<proteinExistence type="predicted"/>
<evidence type="ECO:0000313" key="3">
    <source>
        <dbReference type="EMBL" id="PJJ42246.1"/>
    </source>
</evidence>
<name>A0A2M9A939_9BACT</name>
<keyword evidence="4" id="KW-1185">Reference proteome</keyword>
<dbReference type="PROSITE" id="PS50835">
    <property type="entry name" value="IG_LIKE"/>
    <property type="match status" value="1"/>
</dbReference>
<evidence type="ECO:0000259" key="2">
    <source>
        <dbReference type="PROSITE" id="PS50835"/>
    </source>
</evidence>
<feature type="signal peptide" evidence="1">
    <location>
        <begin position="1"/>
        <end position="21"/>
    </location>
</feature>
<dbReference type="EMBL" id="PGEX01000001">
    <property type="protein sequence ID" value="PJJ42246.1"/>
    <property type="molecule type" value="Genomic_DNA"/>
</dbReference>
<evidence type="ECO:0000313" key="4">
    <source>
        <dbReference type="Proteomes" id="UP000231134"/>
    </source>
</evidence>
<dbReference type="Proteomes" id="UP000231134">
    <property type="component" value="Unassembled WGS sequence"/>
</dbReference>
<dbReference type="AlphaFoldDB" id="A0A2M9A939"/>
<evidence type="ECO:0000256" key="1">
    <source>
        <dbReference type="SAM" id="SignalP"/>
    </source>
</evidence>